<feature type="transmembrane region" description="Helical" evidence="1">
    <location>
        <begin position="40"/>
        <end position="57"/>
    </location>
</feature>
<accession>A0A812BSG6</accession>
<keyword evidence="1" id="KW-0472">Membrane</keyword>
<protein>
    <submittedName>
        <fullName evidence="2">Uncharacterized protein</fullName>
    </submittedName>
</protein>
<evidence type="ECO:0000313" key="3">
    <source>
        <dbReference type="Proteomes" id="UP000597762"/>
    </source>
</evidence>
<feature type="transmembrane region" description="Helical" evidence="1">
    <location>
        <begin position="62"/>
        <end position="83"/>
    </location>
</feature>
<organism evidence="2 3">
    <name type="scientific">Acanthosepion pharaonis</name>
    <name type="common">Pharaoh cuttlefish</name>
    <name type="synonym">Sepia pharaonis</name>
    <dbReference type="NCBI Taxonomy" id="158019"/>
    <lineage>
        <taxon>Eukaryota</taxon>
        <taxon>Metazoa</taxon>
        <taxon>Spiralia</taxon>
        <taxon>Lophotrochozoa</taxon>
        <taxon>Mollusca</taxon>
        <taxon>Cephalopoda</taxon>
        <taxon>Coleoidea</taxon>
        <taxon>Decapodiformes</taxon>
        <taxon>Sepiida</taxon>
        <taxon>Sepiina</taxon>
        <taxon>Sepiidae</taxon>
        <taxon>Acanthosepion</taxon>
    </lineage>
</organism>
<feature type="transmembrane region" description="Helical" evidence="1">
    <location>
        <begin position="89"/>
        <end position="105"/>
    </location>
</feature>
<comment type="caution">
    <text evidence="2">The sequence shown here is derived from an EMBL/GenBank/DDBJ whole genome shotgun (WGS) entry which is preliminary data.</text>
</comment>
<keyword evidence="3" id="KW-1185">Reference proteome</keyword>
<gene>
    <name evidence="2" type="ORF">SPHA_21964</name>
</gene>
<keyword evidence="1" id="KW-1133">Transmembrane helix</keyword>
<dbReference type="Proteomes" id="UP000597762">
    <property type="component" value="Unassembled WGS sequence"/>
</dbReference>
<feature type="transmembrane region" description="Helical" evidence="1">
    <location>
        <begin position="149"/>
        <end position="178"/>
    </location>
</feature>
<feature type="transmembrane region" description="Helical" evidence="1">
    <location>
        <begin position="112"/>
        <end position="129"/>
    </location>
</feature>
<feature type="transmembrane region" description="Helical" evidence="1">
    <location>
        <begin position="185"/>
        <end position="206"/>
    </location>
</feature>
<name>A0A812BSG6_ACAPH</name>
<feature type="transmembrane region" description="Helical" evidence="1">
    <location>
        <begin position="218"/>
        <end position="237"/>
    </location>
</feature>
<evidence type="ECO:0000256" key="1">
    <source>
        <dbReference type="SAM" id="Phobius"/>
    </source>
</evidence>
<dbReference type="EMBL" id="CAHIKZ030000809">
    <property type="protein sequence ID" value="CAE1239755.1"/>
    <property type="molecule type" value="Genomic_DNA"/>
</dbReference>
<proteinExistence type="predicted"/>
<sequence length="281" mass="33191">MGLLFLDLILPHFFILRSHDCTFSLSQAIELSCFCSVNDFFLILLFSEFSLSLFYLLQVTDIFLFFSFSFMSLIFLFFCLFLLHITNIFFSFFFGSLIYLFFFFFTFSQSQICPLLFLFRPLLFISFLPPPCDLGVTELFSLYLSLFPLGYWCSLPVCFFSSFYLVVTELFFISLYLWAICVPSYNLSLSLFQVTATKFFFLFPSFEQLNFFLSLRPLSFSHSFFSLSLCWILNHSISHVLSLFFFQFILLYFAISSLLYTHTFILLFAYFLSIFPNSSYL</sequence>
<keyword evidence="1" id="KW-0812">Transmembrane</keyword>
<evidence type="ECO:0000313" key="2">
    <source>
        <dbReference type="EMBL" id="CAE1239755.1"/>
    </source>
</evidence>
<feature type="transmembrane region" description="Helical" evidence="1">
    <location>
        <begin position="249"/>
        <end position="272"/>
    </location>
</feature>
<reference evidence="2" key="1">
    <citation type="submission" date="2021-01" db="EMBL/GenBank/DDBJ databases">
        <authorList>
            <person name="Li R."/>
            <person name="Bekaert M."/>
        </authorList>
    </citation>
    <scope>NUCLEOTIDE SEQUENCE</scope>
    <source>
        <strain evidence="2">Farmed</strain>
    </source>
</reference>
<dbReference type="AlphaFoldDB" id="A0A812BSG6"/>